<name>A0A0W4ZB43_PNEC8</name>
<evidence type="ECO:0000259" key="1">
    <source>
        <dbReference type="PROSITE" id="PS51335"/>
    </source>
</evidence>
<dbReference type="OrthoDB" id="67155at2759"/>
<dbReference type="GeneID" id="28938167"/>
<feature type="domain" description="ELMO" evidence="1">
    <location>
        <begin position="118"/>
        <end position="284"/>
    </location>
</feature>
<gene>
    <name evidence="2" type="ORF">T552_03462</name>
</gene>
<dbReference type="PROSITE" id="PS51335">
    <property type="entry name" value="ELMO"/>
    <property type="match status" value="1"/>
</dbReference>
<evidence type="ECO:0000313" key="2">
    <source>
        <dbReference type="EMBL" id="KTW25602.1"/>
    </source>
</evidence>
<evidence type="ECO:0000313" key="3">
    <source>
        <dbReference type="Proteomes" id="UP000054454"/>
    </source>
</evidence>
<dbReference type="EMBL" id="LFVZ01000017">
    <property type="protein sequence ID" value="KTW25602.1"/>
    <property type="molecule type" value="Genomic_DNA"/>
</dbReference>
<dbReference type="AlphaFoldDB" id="A0A0W4ZB43"/>
<dbReference type="Pfam" id="PF04727">
    <property type="entry name" value="ELMO_CED12"/>
    <property type="match status" value="1"/>
</dbReference>
<reference evidence="3" key="1">
    <citation type="journal article" date="2016" name="Nat. Commun.">
        <title>Genome analysis of three Pneumocystis species reveals adaptation mechanisms to life exclusively in mammalian hosts.</title>
        <authorList>
            <person name="Ma L."/>
            <person name="Chen Z."/>
            <person name="Huang D.W."/>
            <person name="Kutty G."/>
            <person name="Ishihara M."/>
            <person name="Wang H."/>
            <person name="Abouelleil A."/>
            <person name="Bishop L."/>
            <person name="Davey E."/>
            <person name="Deng R."/>
            <person name="Deng X."/>
            <person name="Fan L."/>
            <person name="Fantoni G."/>
            <person name="Fitzgerald M."/>
            <person name="Gogineni E."/>
            <person name="Goldberg J.M."/>
            <person name="Handley G."/>
            <person name="Hu X."/>
            <person name="Huber C."/>
            <person name="Jiao X."/>
            <person name="Jones K."/>
            <person name="Levin J.Z."/>
            <person name="Liu Y."/>
            <person name="Macdonald P."/>
            <person name="Melnikov A."/>
            <person name="Raley C."/>
            <person name="Sassi M."/>
            <person name="Sherman B.T."/>
            <person name="Song X."/>
            <person name="Sykes S."/>
            <person name="Tran B."/>
            <person name="Walsh L."/>
            <person name="Xia Y."/>
            <person name="Yang J."/>
            <person name="Young S."/>
            <person name="Zeng Q."/>
            <person name="Zheng X."/>
            <person name="Stephens R."/>
            <person name="Nusbaum C."/>
            <person name="Birren B.W."/>
            <person name="Azadi P."/>
            <person name="Lempicki R.A."/>
            <person name="Cuomo C.A."/>
            <person name="Kovacs J.A."/>
        </authorList>
    </citation>
    <scope>NUCLEOTIDE SEQUENCE [LARGE SCALE GENOMIC DNA]</scope>
    <source>
        <strain evidence="3">B80</strain>
    </source>
</reference>
<dbReference type="VEuPathDB" id="FungiDB:T552_03462"/>
<proteinExistence type="predicted"/>
<accession>A0A0W4ZB43</accession>
<organism evidence="2 3">
    <name type="scientific">Pneumocystis carinii (strain B80)</name>
    <name type="common">Rat pneumocystis pneumonia agent</name>
    <name type="synonym">Pneumocystis carinii f. sp. carinii</name>
    <dbReference type="NCBI Taxonomy" id="1408658"/>
    <lineage>
        <taxon>Eukaryota</taxon>
        <taxon>Fungi</taxon>
        <taxon>Dikarya</taxon>
        <taxon>Ascomycota</taxon>
        <taxon>Taphrinomycotina</taxon>
        <taxon>Pneumocystomycetes</taxon>
        <taxon>Pneumocystaceae</taxon>
        <taxon>Pneumocystis</taxon>
    </lineage>
</organism>
<dbReference type="PANTHER" id="PTHR12771">
    <property type="entry name" value="ENGULFMENT AND CELL MOTILITY"/>
    <property type="match status" value="1"/>
</dbReference>
<keyword evidence="3" id="KW-1185">Reference proteome</keyword>
<protein>
    <recommendedName>
        <fullName evidence="1">ELMO domain-containing protein</fullName>
    </recommendedName>
</protein>
<sequence length="293" mass="34978">MLLKLGEEREKKRNNEENKKLESLVWNIYVELCLSAMVYEEWKGLLCKAGSLDSFEERKYIDTVITSIVLKKIKYNYDNELCSKQCLCLRYSVMAIFFIQKEKKSIVQKCLIEVKYHQNQEMFQEMWDSVIATGKGIQNNKKNWVMLGFQGDDPSTDFRSMGIFGLELLHHFVLTQNEYTKIMISESRSNHTDINLPWYPFALAAINILAYIIDLMNKNRLERIFIQCYNYGVYVEEIMKHLFCYTFISFHHFWRHQVSIKNVKTVIDFERCLKRFKKQTRNNITTGNYVFNF</sequence>
<dbReference type="RefSeq" id="XP_018224217.1">
    <property type="nucleotide sequence ID" value="XM_018371964.1"/>
</dbReference>
<dbReference type="PANTHER" id="PTHR12771:SF51">
    <property type="entry name" value="LD01482P"/>
    <property type="match status" value="1"/>
</dbReference>
<dbReference type="InterPro" id="IPR050868">
    <property type="entry name" value="ELMO_domain-containing"/>
</dbReference>
<comment type="caution">
    <text evidence="2">The sequence shown here is derived from an EMBL/GenBank/DDBJ whole genome shotgun (WGS) entry which is preliminary data.</text>
</comment>
<dbReference type="InterPro" id="IPR006816">
    <property type="entry name" value="ELMO_dom"/>
</dbReference>
<dbReference type="Proteomes" id="UP000054454">
    <property type="component" value="Unassembled WGS sequence"/>
</dbReference>